<dbReference type="Pfam" id="PF00071">
    <property type="entry name" value="Ras"/>
    <property type="match status" value="1"/>
</dbReference>
<dbReference type="AlphaFoldDB" id="A0A448YLL7"/>
<dbReference type="Gene3D" id="3.40.50.300">
    <property type="entry name" value="P-loop containing nucleotide triphosphate hydrolases"/>
    <property type="match status" value="1"/>
</dbReference>
<name>A0A448YLL7_BRENA</name>
<dbReference type="InterPro" id="IPR027417">
    <property type="entry name" value="P-loop_NTPase"/>
</dbReference>
<gene>
    <name evidence="3" type="ORF">BRENAR_LOCUS2508</name>
</gene>
<reference evidence="3 4" key="1">
    <citation type="submission" date="2018-12" db="EMBL/GenBank/DDBJ databases">
        <authorList>
            <person name="Tiukova I."/>
            <person name="Dainat J."/>
        </authorList>
    </citation>
    <scope>NUCLEOTIDE SEQUENCE [LARGE SCALE GENOMIC DNA]</scope>
</reference>
<dbReference type="SUPFAM" id="SSF52540">
    <property type="entry name" value="P-loop containing nucleoside triphosphate hydrolases"/>
    <property type="match status" value="1"/>
</dbReference>
<proteinExistence type="predicted"/>
<dbReference type="SMART" id="SM00175">
    <property type="entry name" value="RAB"/>
    <property type="match status" value="1"/>
</dbReference>
<dbReference type="GO" id="GO:0007165">
    <property type="term" value="P:signal transduction"/>
    <property type="evidence" value="ECO:0007669"/>
    <property type="project" value="InterPro"/>
</dbReference>
<dbReference type="SMART" id="SM00173">
    <property type="entry name" value="RAS"/>
    <property type="match status" value="1"/>
</dbReference>
<evidence type="ECO:0000256" key="1">
    <source>
        <dbReference type="ARBA" id="ARBA00022741"/>
    </source>
</evidence>
<dbReference type="InterPro" id="IPR001806">
    <property type="entry name" value="Small_GTPase"/>
</dbReference>
<dbReference type="PANTHER" id="PTHR24070">
    <property type="entry name" value="RAS, DI-RAS, AND RHEB FAMILY MEMBERS OF SMALL GTPASE SUPERFAMILY"/>
    <property type="match status" value="1"/>
</dbReference>
<dbReference type="GO" id="GO:0016020">
    <property type="term" value="C:membrane"/>
    <property type="evidence" value="ECO:0007669"/>
    <property type="project" value="InterPro"/>
</dbReference>
<dbReference type="InterPro" id="IPR020849">
    <property type="entry name" value="Small_GTPase_Ras-type"/>
</dbReference>
<dbReference type="FunCoup" id="A0A448YLL7">
    <property type="interactions" value="136"/>
</dbReference>
<dbReference type="PROSITE" id="PS51419">
    <property type="entry name" value="RAB"/>
    <property type="match status" value="1"/>
</dbReference>
<dbReference type="GO" id="GO:0005525">
    <property type="term" value="F:GTP binding"/>
    <property type="evidence" value="ECO:0007669"/>
    <property type="project" value="UniProtKB-KW"/>
</dbReference>
<evidence type="ECO:0000313" key="4">
    <source>
        <dbReference type="Proteomes" id="UP000290900"/>
    </source>
</evidence>
<dbReference type="STRING" id="13370.A0A448YLL7"/>
<protein>
    <submittedName>
        <fullName evidence="3">DEKNAAC102491</fullName>
    </submittedName>
</protein>
<dbReference type="PRINTS" id="PR00449">
    <property type="entry name" value="RASTRNSFRMNG"/>
</dbReference>
<keyword evidence="2" id="KW-0342">GTP-binding</keyword>
<dbReference type="Proteomes" id="UP000290900">
    <property type="component" value="Unassembled WGS sequence"/>
</dbReference>
<keyword evidence="4" id="KW-1185">Reference proteome</keyword>
<sequence>MSTPNKERKIAIVGSRTVGKSSLAVQFVDHHFVDHYYPTIENEFNKSVQYNGRGQDEFSIISNKLLIGIHGYILIYSITNRQSFEMIRLIRDKILDTLEIDRPMIIVGNKSDLNLQRQVSYEELKELGKEFGGVPVMECSAKSNYNVDTVFESIVKEIEKFEGGGEEEKREEGGCAIS</sequence>
<dbReference type="NCBIfam" id="TIGR00231">
    <property type="entry name" value="small_GTP"/>
    <property type="match status" value="1"/>
</dbReference>
<dbReference type="InterPro" id="IPR005225">
    <property type="entry name" value="Small_GTP-bd"/>
</dbReference>
<dbReference type="EMBL" id="CAACVR010000012">
    <property type="protein sequence ID" value="VEU21776.1"/>
    <property type="molecule type" value="Genomic_DNA"/>
</dbReference>
<dbReference type="SMART" id="SM00174">
    <property type="entry name" value="RHO"/>
    <property type="match status" value="1"/>
</dbReference>
<organism evidence="3 4">
    <name type="scientific">Brettanomyces naardenensis</name>
    <name type="common">Yeast</name>
    <dbReference type="NCBI Taxonomy" id="13370"/>
    <lineage>
        <taxon>Eukaryota</taxon>
        <taxon>Fungi</taxon>
        <taxon>Dikarya</taxon>
        <taxon>Ascomycota</taxon>
        <taxon>Saccharomycotina</taxon>
        <taxon>Pichiomycetes</taxon>
        <taxon>Pichiales</taxon>
        <taxon>Pichiaceae</taxon>
        <taxon>Brettanomyces</taxon>
    </lineage>
</organism>
<dbReference type="PROSITE" id="PS51421">
    <property type="entry name" value="RAS"/>
    <property type="match status" value="1"/>
</dbReference>
<dbReference type="InParanoid" id="A0A448YLL7"/>
<dbReference type="GO" id="GO:0003924">
    <property type="term" value="F:GTPase activity"/>
    <property type="evidence" value="ECO:0007669"/>
    <property type="project" value="InterPro"/>
</dbReference>
<keyword evidence="1" id="KW-0547">Nucleotide-binding</keyword>
<dbReference type="OrthoDB" id="5976022at2759"/>
<evidence type="ECO:0000256" key="2">
    <source>
        <dbReference type="ARBA" id="ARBA00023134"/>
    </source>
</evidence>
<evidence type="ECO:0000313" key="3">
    <source>
        <dbReference type="EMBL" id="VEU21776.1"/>
    </source>
</evidence>
<accession>A0A448YLL7</accession>